<keyword evidence="8" id="KW-1185">Reference proteome</keyword>
<dbReference type="SUPFAM" id="SSF52540">
    <property type="entry name" value="P-loop containing nucleoside triphosphate hydrolases"/>
    <property type="match status" value="2"/>
</dbReference>
<keyword evidence="4 5" id="KW-0067">ATP-binding</keyword>
<dbReference type="OMA" id="YVERICH"/>
<dbReference type="STRING" id="885580.ENSFDAP00000015932"/>
<keyword evidence="1 5" id="KW-0547">Nucleotide-binding</keyword>
<dbReference type="GO" id="GO:0005829">
    <property type="term" value="C:cytosol"/>
    <property type="evidence" value="ECO:0007669"/>
    <property type="project" value="TreeGrafter"/>
</dbReference>
<evidence type="ECO:0000256" key="1">
    <source>
        <dbReference type="ARBA" id="ARBA00022741"/>
    </source>
</evidence>
<dbReference type="Proteomes" id="UP000028990">
    <property type="component" value="Unassembled WGS sequence"/>
</dbReference>
<proteinExistence type="inferred from homology"/>
<dbReference type="GO" id="GO:0016787">
    <property type="term" value="F:hydrolase activity"/>
    <property type="evidence" value="ECO:0007669"/>
    <property type="project" value="UniProtKB-KW"/>
</dbReference>
<sequence>MLKVLQETPQRLFALILTPTWELAFQISEQFEALGPLTGVQCVVIVGGIDSMSQDLALAKNNNNNNKTCSNSNSWSIDNLENTKGFHFSDLKYLVMDEADRILKMDFETEVNKILKVISRDRKTGLFSATMTKKMSQSKRLGSLHKFKAKARSALLATDVASRALDTPRVDAAVDFDVPTHSEDAVHPDDQVTTLTERVPEAQRFARMELEWRDHGEKKKRWREGVIGVRNEGGIRESPGAGRPAGHMRPLSEGCHRCRLMFPRHWRVSPVFSFSSLLVTCVGRALLSITTSDYYSIIIHSLTGTSTASYCHPVNHTSTT</sequence>
<comment type="similarity">
    <text evidence="5">Belongs to the DEAD box helicase family.</text>
</comment>
<dbReference type="InterPro" id="IPR050079">
    <property type="entry name" value="DEAD_box_RNA_helicase"/>
</dbReference>
<dbReference type="GO" id="GO:0003676">
    <property type="term" value="F:nucleic acid binding"/>
    <property type="evidence" value="ECO:0007669"/>
    <property type="project" value="InterPro"/>
</dbReference>
<evidence type="ECO:0000313" key="8">
    <source>
        <dbReference type="Proteomes" id="UP000028990"/>
    </source>
</evidence>
<dbReference type="Gene3D" id="3.40.50.300">
    <property type="entry name" value="P-loop containing nucleotide triphosphate hydrolases"/>
    <property type="match status" value="1"/>
</dbReference>
<evidence type="ECO:0000256" key="4">
    <source>
        <dbReference type="ARBA" id="ARBA00022840"/>
    </source>
</evidence>
<dbReference type="InterPro" id="IPR014001">
    <property type="entry name" value="Helicase_ATP-bd"/>
</dbReference>
<evidence type="ECO:0000256" key="2">
    <source>
        <dbReference type="ARBA" id="ARBA00022801"/>
    </source>
</evidence>
<dbReference type="InterPro" id="IPR027417">
    <property type="entry name" value="P-loop_NTPase"/>
</dbReference>
<evidence type="ECO:0000256" key="3">
    <source>
        <dbReference type="ARBA" id="ARBA00022806"/>
    </source>
</evidence>
<accession>A0A091E726</accession>
<evidence type="ECO:0000313" key="7">
    <source>
        <dbReference type="EMBL" id="KFO30931.1"/>
    </source>
</evidence>
<evidence type="ECO:0000259" key="6">
    <source>
        <dbReference type="PROSITE" id="PS51192"/>
    </source>
</evidence>
<dbReference type="PROSITE" id="PS51192">
    <property type="entry name" value="HELICASE_ATP_BIND_1"/>
    <property type="match status" value="1"/>
</dbReference>
<keyword evidence="2 5" id="KW-0378">Hydrolase</keyword>
<dbReference type="EMBL" id="KN122353">
    <property type="protein sequence ID" value="KFO30931.1"/>
    <property type="molecule type" value="Genomic_DNA"/>
</dbReference>
<organism evidence="7 8">
    <name type="scientific">Fukomys damarensis</name>
    <name type="common">Damaraland mole rat</name>
    <name type="synonym">Cryptomys damarensis</name>
    <dbReference type="NCBI Taxonomy" id="885580"/>
    <lineage>
        <taxon>Eukaryota</taxon>
        <taxon>Metazoa</taxon>
        <taxon>Chordata</taxon>
        <taxon>Craniata</taxon>
        <taxon>Vertebrata</taxon>
        <taxon>Euteleostomi</taxon>
        <taxon>Mammalia</taxon>
        <taxon>Eutheria</taxon>
        <taxon>Euarchontoglires</taxon>
        <taxon>Glires</taxon>
        <taxon>Rodentia</taxon>
        <taxon>Hystricomorpha</taxon>
        <taxon>Bathyergidae</taxon>
        <taxon>Fukomys</taxon>
    </lineage>
</organism>
<dbReference type="GO" id="GO:0005524">
    <property type="term" value="F:ATP binding"/>
    <property type="evidence" value="ECO:0007669"/>
    <property type="project" value="UniProtKB-KW"/>
</dbReference>
<keyword evidence="3 5" id="KW-0347">Helicase</keyword>
<dbReference type="PANTHER" id="PTHR47959:SF20">
    <property type="entry name" value="RNA HELICASE"/>
    <property type="match status" value="1"/>
</dbReference>
<reference evidence="7 8" key="1">
    <citation type="submission" date="2013-11" db="EMBL/GenBank/DDBJ databases">
        <title>The Damaraland mole rat (Fukomys damarensis) genome and evolution of African mole rats.</title>
        <authorList>
            <person name="Gladyshev V.N."/>
            <person name="Fang X."/>
        </authorList>
    </citation>
    <scope>NUCLEOTIDE SEQUENCE [LARGE SCALE GENOMIC DNA]</scope>
    <source>
        <tissue evidence="7">Liver</tissue>
    </source>
</reference>
<feature type="domain" description="Helicase ATP-binding" evidence="6">
    <location>
        <begin position="1"/>
        <end position="149"/>
    </location>
</feature>
<dbReference type="Pfam" id="PF00270">
    <property type="entry name" value="DEAD"/>
    <property type="match status" value="1"/>
</dbReference>
<protein>
    <submittedName>
        <fullName evidence="7">Putative ATP-dependent RNA helicase DDX47</fullName>
    </submittedName>
</protein>
<dbReference type="GO" id="GO:0003724">
    <property type="term" value="F:RNA helicase activity"/>
    <property type="evidence" value="ECO:0007669"/>
    <property type="project" value="TreeGrafter"/>
</dbReference>
<gene>
    <name evidence="7" type="ORF">H920_07662</name>
</gene>
<dbReference type="InterPro" id="IPR000629">
    <property type="entry name" value="RNA-helicase_DEAD-box_CS"/>
</dbReference>
<dbReference type="InterPro" id="IPR011545">
    <property type="entry name" value="DEAD/DEAH_box_helicase_dom"/>
</dbReference>
<evidence type="ECO:0000256" key="5">
    <source>
        <dbReference type="RuleBase" id="RU000492"/>
    </source>
</evidence>
<dbReference type="PROSITE" id="PS00039">
    <property type="entry name" value="DEAD_ATP_HELICASE"/>
    <property type="match status" value="1"/>
</dbReference>
<dbReference type="AlphaFoldDB" id="A0A091E726"/>
<dbReference type="PANTHER" id="PTHR47959">
    <property type="entry name" value="ATP-DEPENDENT RNA HELICASE RHLE-RELATED"/>
    <property type="match status" value="1"/>
</dbReference>
<name>A0A091E726_FUKDA</name>